<proteinExistence type="predicted"/>
<dbReference type="GeneID" id="59342553"/>
<accession>A0A8H6T337</accession>
<organism evidence="2 3">
    <name type="scientific">Mycena indigotica</name>
    <dbReference type="NCBI Taxonomy" id="2126181"/>
    <lineage>
        <taxon>Eukaryota</taxon>
        <taxon>Fungi</taxon>
        <taxon>Dikarya</taxon>
        <taxon>Basidiomycota</taxon>
        <taxon>Agaricomycotina</taxon>
        <taxon>Agaricomycetes</taxon>
        <taxon>Agaricomycetidae</taxon>
        <taxon>Agaricales</taxon>
        <taxon>Marasmiineae</taxon>
        <taxon>Mycenaceae</taxon>
        <taxon>Mycena</taxon>
    </lineage>
</organism>
<dbReference type="AlphaFoldDB" id="A0A8H6T337"/>
<evidence type="ECO:0000256" key="1">
    <source>
        <dbReference type="SAM" id="MobiDB-lite"/>
    </source>
</evidence>
<reference evidence="2" key="1">
    <citation type="submission" date="2020-05" db="EMBL/GenBank/DDBJ databases">
        <title>Mycena genomes resolve the evolution of fungal bioluminescence.</title>
        <authorList>
            <person name="Tsai I.J."/>
        </authorList>
    </citation>
    <scope>NUCLEOTIDE SEQUENCE</scope>
    <source>
        <strain evidence="2">171206Taipei</strain>
    </source>
</reference>
<sequence>MSLLRDIVKKRKDASKRSDAASVKSTGARSVVASLYSLAIGGQRVKKRRRPDFSTLGAPEWYSEDGNPRLPSDMPGTTTRTDLPAYTIAHGTVLALRIEDKNHWLSLVLYSHAKESSLAAMYHNAAKICGEVRVCLEKTKNISSIEVWMSAVAPAGELISLTATVWNRSMGDPRHPQGAKVAFKDKFPMGTFVFPFELPPLPKFVPVAHPDSSDNRKGFVPLPRSFWKDKVYGDAFYQTTSIDSDNYWFLHQCGVGIRRDSVAGIDEDMDMILQYIPLAPPLPRKSVPFPFLASREDWPFKRETLGGWVLTPFGGRGRIGLEMVEVEGLLGIQDPSIVTAGHKLEFVVILWSKSADALQLLGQPAAINVSYCMADFMPSSEALRPREQSRTTRKIEQMCRGRIWSTDTGRPSEGAPELALVSPEHILQKMSASRATPLKPPAPSRMQSTWSADDQDEDDGKEVEDIVQGDLEDSSEHFVRLEGEIVVPPCRPVSYRYTEIGREYTLELQFAHHLYSHISPTGPGLLAEVPVWYVADRPLRGGPATLNDDPTYLESLPLNGATIPIPSDAIRWPKVIGKHAVSSRGGLAKLGQSFLGLVPPKSQQHADP</sequence>
<dbReference type="Proteomes" id="UP000636479">
    <property type="component" value="Unassembled WGS sequence"/>
</dbReference>
<protein>
    <submittedName>
        <fullName evidence="2">Uncharacterized protein</fullName>
    </submittedName>
</protein>
<dbReference type="EMBL" id="JACAZF010000003">
    <property type="protein sequence ID" value="KAF7309472.1"/>
    <property type="molecule type" value="Genomic_DNA"/>
</dbReference>
<dbReference type="RefSeq" id="XP_037222922.1">
    <property type="nucleotide sequence ID" value="XM_037360037.1"/>
</dbReference>
<evidence type="ECO:0000313" key="2">
    <source>
        <dbReference type="EMBL" id="KAF7309472.1"/>
    </source>
</evidence>
<name>A0A8H6T337_9AGAR</name>
<gene>
    <name evidence="2" type="ORF">MIND_00318000</name>
</gene>
<evidence type="ECO:0000313" key="3">
    <source>
        <dbReference type="Proteomes" id="UP000636479"/>
    </source>
</evidence>
<keyword evidence="3" id="KW-1185">Reference proteome</keyword>
<feature type="region of interest" description="Disordered" evidence="1">
    <location>
        <begin position="432"/>
        <end position="461"/>
    </location>
</feature>
<comment type="caution">
    <text evidence="2">The sequence shown here is derived from an EMBL/GenBank/DDBJ whole genome shotgun (WGS) entry which is preliminary data.</text>
</comment>
<feature type="region of interest" description="Disordered" evidence="1">
    <location>
        <begin position="1"/>
        <end position="25"/>
    </location>
</feature>
<dbReference type="OrthoDB" id="3024231at2759"/>